<feature type="compositionally biased region" description="Basic and acidic residues" evidence="1">
    <location>
        <begin position="44"/>
        <end position="68"/>
    </location>
</feature>
<feature type="region of interest" description="Disordered" evidence="1">
    <location>
        <begin position="138"/>
        <end position="166"/>
    </location>
</feature>
<evidence type="ECO:0000256" key="1">
    <source>
        <dbReference type="SAM" id="MobiDB-lite"/>
    </source>
</evidence>
<sequence length="166" mass="18453">MPALFLLGFHGVTLSRAYRRPSEQEALRVLALCLSLQLALGHHEAHPAENDTRSKPQKRGRADERRNGAPELHQIQQVHYADANHGQPREGHDGRVQQNAWRKWRLGADNGLQHRSAGDCQHGGFQTVAAGWKRQTSVGGGGFGGRPNLNANGRRNVRLEMPNLRL</sequence>
<accession>A0A2M3ZMP4</accession>
<dbReference type="EMBL" id="GGFM01009011">
    <property type="protein sequence ID" value="MBW29762.1"/>
    <property type="molecule type" value="Transcribed_RNA"/>
</dbReference>
<dbReference type="AlphaFoldDB" id="A0A2M3ZMP4"/>
<name>A0A2M3ZMP4_9DIPT</name>
<reference evidence="2" key="1">
    <citation type="submission" date="2018-01" db="EMBL/GenBank/DDBJ databases">
        <title>An insight into the sialome of Amazonian anophelines.</title>
        <authorList>
            <person name="Ribeiro J.M."/>
            <person name="Scarpassa V."/>
            <person name="Calvo E."/>
        </authorList>
    </citation>
    <scope>NUCLEOTIDE SEQUENCE</scope>
    <source>
        <tissue evidence="2">Salivary glands</tissue>
    </source>
</reference>
<protein>
    <submittedName>
        <fullName evidence="2">Putative secreted peptide</fullName>
    </submittedName>
</protein>
<proteinExistence type="predicted"/>
<evidence type="ECO:0000313" key="2">
    <source>
        <dbReference type="EMBL" id="MBW29762.1"/>
    </source>
</evidence>
<organism evidence="2">
    <name type="scientific">Anopheles braziliensis</name>
    <dbReference type="NCBI Taxonomy" id="58242"/>
    <lineage>
        <taxon>Eukaryota</taxon>
        <taxon>Metazoa</taxon>
        <taxon>Ecdysozoa</taxon>
        <taxon>Arthropoda</taxon>
        <taxon>Hexapoda</taxon>
        <taxon>Insecta</taxon>
        <taxon>Pterygota</taxon>
        <taxon>Neoptera</taxon>
        <taxon>Endopterygota</taxon>
        <taxon>Diptera</taxon>
        <taxon>Nematocera</taxon>
        <taxon>Culicoidea</taxon>
        <taxon>Culicidae</taxon>
        <taxon>Anophelinae</taxon>
        <taxon>Anopheles</taxon>
    </lineage>
</organism>
<feature type="region of interest" description="Disordered" evidence="1">
    <location>
        <begin position="44"/>
        <end position="72"/>
    </location>
</feature>